<name>G5JIJ4_9STAP</name>
<dbReference type="AlphaFoldDB" id="G5JIJ4"/>
<dbReference type="PANTHER" id="PTHR34989:SF1">
    <property type="entry name" value="PROTEIN HDED"/>
    <property type="match status" value="1"/>
</dbReference>
<reference evidence="2 3" key="1">
    <citation type="journal article" date="2012" name="BMC Genomics">
        <title>Comparative genomic analysis of the genus Staphylococcus including Staphylococcus aureus and its newly described sister species Staphylococcus simiae.</title>
        <authorList>
            <person name="Suzuki H."/>
            <person name="Lefebure T."/>
            <person name="Pavinski Bitar P."/>
            <person name="Stanhope M.J."/>
        </authorList>
    </citation>
    <scope>NUCLEOTIDE SEQUENCE [LARGE SCALE GENOMIC DNA]</scope>
    <source>
        <strain evidence="2 3">CCM 7213</strain>
    </source>
</reference>
<evidence type="ECO:0000256" key="1">
    <source>
        <dbReference type="SAM" id="Phobius"/>
    </source>
</evidence>
<feature type="transmembrane region" description="Helical" evidence="1">
    <location>
        <begin position="100"/>
        <end position="121"/>
    </location>
</feature>
<evidence type="ECO:0000313" key="2">
    <source>
        <dbReference type="EMBL" id="EHJ07993.1"/>
    </source>
</evidence>
<proteinExistence type="predicted"/>
<feature type="transmembrane region" description="Helical" evidence="1">
    <location>
        <begin position="16"/>
        <end position="35"/>
    </location>
</feature>
<keyword evidence="1" id="KW-0812">Transmembrane</keyword>
<dbReference type="PANTHER" id="PTHR34989">
    <property type="entry name" value="PROTEIN HDED"/>
    <property type="match status" value="1"/>
</dbReference>
<comment type="caution">
    <text evidence="2">The sequence shown here is derived from an EMBL/GenBank/DDBJ whole genome shotgun (WGS) entry which is preliminary data.</text>
</comment>
<evidence type="ECO:0000313" key="3">
    <source>
        <dbReference type="Proteomes" id="UP000005413"/>
    </source>
</evidence>
<accession>G5JIJ4</accession>
<keyword evidence="1" id="KW-1133">Transmembrane helix</keyword>
<organism evidence="2 3">
    <name type="scientific">Staphylococcus simiae CCM 7213 = CCUG 51256</name>
    <dbReference type="NCBI Taxonomy" id="911238"/>
    <lineage>
        <taxon>Bacteria</taxon>
        <taxon>Bacillati</taxon>
        <taxon>Bacillota</taxon>
        <taxon>Bacilli</taxon>
        <taxon>Bacillales</taxon>
        <taxon>Staphylococcaceae</taxon>
        <taxon>Staphylococcus</taxon>
    </lineage>
</organism>
<feature type="transmembrane region" description="Helical" evidence="1">
    <location>
        <begin position="152"/>
        <end position="171"/>
    </location>
</feature>
<dbReference type="PATRIC" id="fig|911238.3.peg.1088"/>
<dbReference type="EMBL" id="AEUN01000406">
    <property type="protein sequence ID" value="EHJ07993.1"/>
    <property type="molecule type" value="Genomic_DNA"/>
</dbReference>
<feature type="transmembrane region" description="Helical" evidence="1">
    <location>
        <begin position="41"/>
        <end position="61"/>
    </location>
</feature>
<keyword evidence="3" id="KW-1185">Reference proteome</keyword>
<keyword evidence="1" id="KW-0472">Membrane</keyword>
<dbReference type="InterPro" id="IPR005325">
    <property type="entry name" value="DUF308_memb"/>
</dbReference>
<sequence length="176" mass="19271">MKGMINMAKSNNSIKWSSLIMGVILLIVAVLIFSFPVENFYAITWLIGLLVLINGIIQIVYRRAAKVLAGGSQGLILFMGIIDIIFGLLVIFNVGASSAFFIYMFAFWFIFSSIAALFTFNGSGSLRIVSILFNILGVLFGIILLFNPLMGIVFVSTMIAITFVFVGIIYITDALA</sequence>
<dbReference type="InterPro" id="IPR052712">
    <property type="entry name" value="Acid_resist_chaperone_HdeD"/>
</dbReference>
<feature type="transmembrane region" description="Helical" evidence="1">
    <location>
        <begin position="128"/>
        <end position="146"/>
    </location>
</feature>
<protein>
    <recommendedName>
        <fullName evidence="4">HdeD family acid-resistance protein</fullName>
    </recommendedName>
</protein>
<dbReference type="Pfam" id="PF03729">
    <property type="entry name" value="DUF308"/>
    <property type="match status" value="2"/>
</dbReference>
<gene>
    <name evidence="2" type="ORF">SS7213T_06411</name>
</gene>
<dbReference type="GO" id="GO:0005886">
    <property type="term" value="C:plasma membrane"/>
    <property type="evidence" value="ECO:0007669"/>
    <property type="project" value="TreeGrafter"/>
</dbReference>
<feature type="transmembrane region" description="Helical" evidence="1">
    <location>
        <begin position="73"/>
        <end position="94"/>
    </location>
</feature>
<dbReference type="Proteomes" id="UP000005413">
    <property type="component" value="Unassembled WGS sequence"/>
</dbReference>
<evidence type="ECO:0008006" key="4">
    <source>
        <dbReference type="Google" id="ProtNLM"/>
    </source>
</evidence>